<evidence type="ECO:0000256" key="7">
    <source>
        <dbReference type="ARBA" id="ARBA00022840"/>
    </source>
</evidence>
<dbReference type="STRING" id="867902.Ornrh_0191"/>
<feature type="binding site" evidence="14">
    <location>
        <begin position="12"/>
        <end position="19"/>
    </location>
    <ligand>
        <name>ATP</name>
        <dbReference type="ChEBI" id="CHEBI:30616"/>
    </ligand>
</feature>
<keyword evidence="18" id="KW-1185">Reference proteome</keyword>
<dbReference type="KEGG" id="orh:Ornrh_0191"/>
<dbReference type="PROSITE" id="PS51198">
    <property type="entry name" value="UVRD_HELICASE_ATP_BIND"/>
    <property type="match status" value="1"/>
</dbReference>
<dbReference type="SUPFAM" id="SSF52540">
    <property type="entry name" value="P-loop containing nucleoside triphosphate hydrolases"/>
    <property type="match status" value="1"/>
</dbReference>
<sequence>MLQAGEFKIYSASAGTGKTYTLVQEIMHLLLQKKNSKSFSQILAITFTNKAANEMKERILQKLDEWRNGKISEPELASIQEHLNISKEEIQERSGAVLSDILHNYSLFSVSTIDTFNLRLMRAFATDLGLSSNFDVELDTSQLMGEAVDLLYADLQNNQHLSKIITQAATENLARDKSWDISEELKSNASHLYADHFLEYMREIGRLELKDLVEFRGKLITEINEIQDFFTEKCTEILNLVEEQNLAPKDFSGGSRGILSFFTKILNGKMDFPTKTHNDILEGRKLGSSSASASAVDRIEEIFPKIEEAVEQIKAKIVRLQVCNAVYGSINTMSLYNEIEKNLSQIESEGNVMLISEFNKIINENLQSQPTPFIYEKIGTKYRHYFIDEFQDTSSIQWSNLQPLVENALAQGDTLMLVGDPKQSIYRFRGGNPDLMIGLINQGNEFYGNVSVENLDKNWRSYHEIIEFNNDFYTFVANKFIQNEGFKNIYIQGNEQKINHKKGGYVCIKRITIEKGDTKNYNDYVLEDLLAKMKNCLAKGYELRDLTVLVNTNKEANRIAEFLQENEIAVLSDEALLLINNPEIQLILSVLRLTTDTENHKFRADLLLNLKSMKKLKVSDFTEFSLHVLRVPFYQFIAELAKVSVDLSHLNQKMNSLYDQTEKTIAALGIEAQNQEYVLNFLDEILKFQTQNESSAQAFIAYWDERGDRKSIAVPSGVNAVKIMTIHKSKGLQFPVVFLPYTKLDIKDHGLWIPLKEGKFNHFYVNKTNPLKGVVEHLPDEMANIVQKDVQESEMDQINKFYVATTRAEEQLYMYIKTQKKYDSFSFSEILDEYMNSKVGTAEAEYCVGEPEKVSPKKEYKSEDNTVFYPLKYNDWKEKVRISSEHSKMWDVRQRELQDYGKKIHAVLERIQYKEEVEAVLNDYERNGFIDQKEKQVLQSQIHQLLTKPELKEAYEHHTVLNERDFISKTGKIFRPDRLVKTEKGWYLIDYKTGEKSEEHILQIQEYKQFLSELKVDVAHAYLVYLSKDTEILEVD</sequence>
<dbReference type="Gene3D" id="1.10.3170.10">
    <property type="entry name" value="Recbcd, chain B, domain 2"/>
    <property type="match status" value="1"/>
</dbReference>
<dbReference type="Pfam" id="PF12705">
    <property type="entry name" value="PDDEXK_1"/>
    <property type="match status" value="1"/>
</dbReference>
<dbReference type="EC" id="5.6.2.4" evidence="12"/>
<evidence type="ECO:0000256" key="8">
    <source>
        <dbReference type="ARBA" id="ARBA00023125"/>
    </source>
</evidence>
<evidence type="ECO:0000313" key="17">
    <source>
        <dbReference type="EMBL" id="AFL96413.1"/>
    </source>
</evidence>
<dbReference type="HOGENOM" id="CLU_010638_0_0_10"/>
<comment type="catalytic activity">
    <reaction evidence="11">
        <text>Couples ATP hydrolysis with the unwinding of duplex DNA by translocating in the 3'-5' direction.</text>
        <dbReference type="EC" id="5.6.2.4"/>
    </reaction>
</comment>
<dbReference type="InterPro" id="IPR038726">
    <property type="entry name" value="PDDEXK_AddAB-type"/>
</dbReference>
<dbReference type="AlphaFoldDB" id="I3ZXH9"/>
<organism evidence="17 18">
    <name type="scientific">Ornithobacterium rhinotracheale (strain ATCC 51463 / DSM 15997 / CCUG 23171 / CIP 104009 / LMG 9086)</name>
    <dbReference type="NCBI Taxonomy" id="867902"/>
    <lineage>
        <taxon>Bacteria</taxon>
        <taxon>Pseudomonadati</taxon>
        <taxon>Bacteroidota</taxon>
        <taxon>Flavobacteriia</taxon>
        <taxon>Flavobacteriales</taxon>
        <taxon>Weeksellaceae</taxon>
        <taxon>Ornithobacterium</taxon>
    </lineage>
</organism>
<evidence type="ECO:0000256" key="9">
    <source>
        <dbReference type="ARBA" id="ARBA00023204"/>
    </source>
</evidence>
<dbReference type="eggNOG" id="COG1074">
    <property type="taxonomic scope" value="Bacteria"/>
</dbReference>
<evidence type="ECO:0000259" key="16">
    <source>
        <dbReference type="PROSITE" id="PS51217"/>
    </source>
</evidence>
<dbReference type="GO" id="GO:0000725">
    <property type="term" value="P:recombinational repair"/>
    <property type="evidence" value="ECO:0007669"/>
    <property type="project" value="TreeGrafter"/>
</dbReference>
<dbReference type="Pfam" id="PF13361">
    <property type="entry name" value="UvrD_C"/>
    <property type="match status" value="1"/>
</dbReference>
<dbReference type="GO" id="GO:0005524">
    <property type="term" value="F:ATP binding"/>
    <property type="evidence" value="ECO:0007669"/>
    <property type="project" value="UniProtKB-UniRule"/>
</dbReference>
<evidence type="ECO:0000256" key="12">
    <source>
        <dbReference type="ARBA" id="ARBA00034808"/>
    </source>
</evidence>
<feature type="domain" description="UvrD-like helicase ATP-binding" evidence="15">
    <location>
        <begin position="1"/>
        <end position="462"/>
    </location>
</feature>
<dbReference type="PROSITE" id="PS51217">
    <property type="entry name" value="UVRD_HELICASE_CTER"/>
    <property type="match status" value="1"/>
</dbReference>
<dbReference type="PANTHER" id="PTHR11070:SF67">
    <property type="entry name" value="DNA 3'-5' HELICASE"/>
    <property type="match status" value="1"/>
</dbReference>
<dbReference type="InterPro" id="IPR027417">
    <property type="entry name" value="P-loop_NTPase"/>
</dbReference>
<dbReference type="InterPro" id="IPR014017">
    <property type="entry name" value="DNA_helicase_UvrD-like_C"/>
</dbReference>
<dbReference type="Pfam" id="PF00580">
    <property type="entry name" value="UvrD-helicase"/>
    <property type="match status" value="1"/>
</dbReference>
<keyword evidence="6 17" id="KW-0269">Exonuclease</keyword>
<evidence type="ECO:0000256" key="13">
    <source>
        <dbReference type="ARBA" id="ARBA00048988"/>
    </source>
</evidence>
<keyword evidence="9" id="KW-0234">DNA repair</keyword>
<keyword evidence="5 14" id="KW-0347">Helicase</keyword>
<feature type="domain" description="UvrD-like helicase C-terminal" evidence="16">
    <location>
        <begin position="471"/>
        <end position="731"/>
    </location>
</feature>
<dbReference type="GeneID" id="97256963"/>
<dbReference type="GO" id="GO:0004527">
    <property type="term" value="F:exonuclease activity"/>
    <property type="evidence" value="ECO:0007669"/>
    <property type="project" value="UniProtKB-KW"/>
</dbReference>
<evidence type="ECO:0000256" key="6">
    <source>
        <dbReference type="ARBA" id="ARBA00022839"/>
    </source>
</evidence>
<name>I3ZXH9_ORNRL</name>
<dbReference type="GO" id="GO:0043138">
    <property type="term" value="F:3'-5' DNA helicase activity"/>
    <property type="evidence" value="ECO:0007669"/>
    <property type="project" value="UniProtKB-EC"/>
</dbReference>
<dbReference type="InterPro" id="IPR011604">
    <property type="entry name" value="PDDEXK-like_dom_sf"/>
</dbReference>
<dbReference type="GeneID" id="71568470"/>
<evidence type="ECO:0000256" key="2">
    <source>
        <dbReference type="ARBA" id="ARBA00022741"/>
    </source>
</evidence>
<evidence type="ECO:0000256" key="14">
    <source>
        <dbReference type="PROSITE-ProRule" id="PRU00560"/>
    </source>
</evidence>
<keyword evidence="3" id="KW-0227">DNA damage</keyword>
<evidence type="ECO:0000256" key="1">
    <source>
        <dbReference type="ARBA" id="ARBA00022722"/>
    </source>
</evidence>
<protein>
    <recommendedName>
        <fullName evidence="12">DNA 3'-5' helicase</fullName>
        <ecNumber evidence="12">5.6.2.4</ecNumber>
    </recommendedName>
</protein>
<keyword evidence="10" id="KW-0413">Isomerase</keyword>
<dbReference type="RefSeq" id="WP_014790043.1">
    <property type="nucleotide sequence ID" value="NC_018016.1"/>
</dbReference>
<dbReference type="EMBL" id="CP003283">
    <property type="protein sequence ID" value="AFL96413.1"/>
    <property type="molecule type" value="Genomic_DNA"/>
</dbReference>
<evidence type="ECO:0000256" key="10">
    <source>
        <dbReference type="ARBA" id="ARBA00023235"/>
    </source>
</evidence>
<proteinExistence type="predicted"/>
<dbReference type="InterPro" id="IPR014016">
    <property type="entry name" value="UvrD-like_ATP-bd"/>
</dbReference>
<keyword evidence="8" id="KW-0238">DNA-binding</keyword>
<evidence type="ECO:0000256" key="5">
    <source>
        <dbReference type="ARBA" id="ARBA00022806"/>
    </source>
</evidence>
<keyword evidence="2 14" id="KW-0547">Nucleotide-binding</keyword>
<evidence type="ECO:0000259" key="15">
    <source>
        <dbReference type="PROSITE" id="PS51198"/>
    </source>
</evidence>
<dbReference type="InterPro" id="IPR000212">
    <property type="entry name" value="DNA_helicase_UvrD/REP"/>
</dbReference>
<accession>I3ZXH9</accession>
<evidence type="ECO:0000256" key="3">
    <source>
        <dbReference type="ARBA" id="ARBA00022763"/>
    </source>
</evidence>
<evidence type="ECO:0000256" key="11">
    <source>
        <dbReference type="ARBA" id="ARBA00034617"/>
    </source>
</evidence>
<comment type="catalytic activity">
    <reaction evidence="13">
        <text>ATP + H2O = ADP + phosphate + H(+)</text>
        <dbReference type="Rhea" id="RHEA:13065"/>
        <dbReference type="ChEBI" id="CHEBI:15377"/>
        <dbReference type="ChEBI" id="CHEBI:15378"/>
        <dbReference type="ChEBI" id="CHEBI:30616"/>
        <dbReference type="ChEBI" id="CHEBI:43474"/>
        <dbReference type="ChEBI" id="CHEBI:456216"/>
        <dbReference type="EC" id="5.6.2.4"/>
    </reaction>
</comment>
<dbReference type="GO" id="GO:0005829">
    <property type="term" value="C:cytosol"/>
    <property type="evidence" value="ECO:0007669"/>
    <property type="project" value="TreeGrafter"/>
</dbReference>
<dbReference type="PATRIC" id="fig|867902.3.peg.193"/>
<dbReference type="Gene3D" id="3.40.50.300">
    <property type="entry name" value="P-loop containing nucleotide triphosphate hydrolases"/>
    <property type="match status" value="3"/>
</dbReference>
<dbReference type="PANTHER" id="PTHR11070">
    <property type="entry name" value="UVRD / RECB / PCRA DNA HELICASE FAMILY MEMBER"/>
    <property type="match status" value="1"/>
</dbReference>
<gene>
    <name evidence="17" type="ordered locus">Ornrh_0191</name>
</gene>
<evidence type="ECO:0000256" key="4">
    <source>
        <dbReference type="ARBA" id="ARBA00022801"/>
    </source>
</evidence>
<keyword evidence="4 14" id="KW-0378">Hydrolase</keyword>
<evidence type="ECO:0000313" key="18">
    <source>
        <dbReference type="Proteomes" id="UP000006051"/>
    </source>
</evidence>
<reference evidence="17 18" key="1">
    <citation type="submission" date="2012-06" db="EMBL/GenBank/DDBJ databases">
        <title>The complete genome of Ornithobacterium rhinotracheale DSM 15997.</title>
        <authorList>
            <consortium name="US DOE Joint Genome Institute (JGI-PGF)"/>
            <person name="Lucas S."/>
            <person name="Copeland A."/>
            <person name="Lapidus A."/>
            <person name="Goodwin L."/>
            <person name="Pitluck S."/>
            <person name="Peters L."/>
            <person name="Mikhailova N."/>
            <person name="Teshima H."/>
            <person name="Kyrpides N."/>
            <person name="Mavromatis K."/>
            <person name="Pagani I."/>
            <person name="Ivanova N."/>
            <person name="Ovchinnikova G."/>
            <person name="Zeytun A."/>
            <person name="Detter J.C."/>
            <person name="Han C."/>
            <person name="Land M."/>
            <person name="Hauser L."/>
            <person name="Markowitz V."/>
            <person name="Cheng J.-F."/>
            <person name="Hugenholtz P."/>
            <person name="Woyke T."/>
            <person name="Wu D."/>
            <person name="Lang E."/>
            <person name="Kopitz M."/>
            <person name="Brambilla E."/>
            <person name="Klenk H.-P."/>
            <person name="Eisen J.A."/>
        </authorList>
    </citation>
    <scope>NUCLEOTIDE SEQUENCE [LARGE SCALE GENOMIC DNA]</scope>
    <source>
        <strain evidence="18">ATCC 51463 / DSM 15997 / CCUG 23171 / LMG 9086</strain>
    </source>
</reference>
<keyword evidence="1" id="KW-0540">Nuclease</keyword>
<keyword evidence="7 14" id="KW-0067">ATP-binding</keyword>
<dbReference type="GO" id="GO:0003677">
    <property type="term" value="F:DNA binding"/>
    <property type="evidence" value="ECO:0007669"/>
    <property type="project" value="UniProtKB-KW"/>
</dbReference>
<dbReference type="Gene3D" id="3.90.320.10">
    <property type="match status" value="1"/>
</dbReference>
<dbReference type="Proteomes" id="UP000006051">
    <property type="component" value="Chromosome"/>
</dbReference>